<comment type="caution">
    <text evidence="5">The sequence shown here is derived from an EMBL/GenBank/DDBJ whole genome shotgun (WGS) entry which is preliminary data.</text>
</comment>
<protein>
    <recommendedName>
        <fullName evidence="4">Glycosyl hydrolase family 32 N-terminal domain-containing protein</fullName>
    </recommendedName>
</protein>
<dbReference type="AlphaFoldDB" id="A0AAU9RXC1"/>
<dbReference type="Proteomes" id="UP000836841">
    <property type="component" value="Unassembled WGS sequence"/>
</dbReference>
<evidence type="ECO:0000313" key="5">
    <source>
        <dbReference type="EMBL" id="CAH2049702.1"/>
    </source>
</evidence>
<dbReference type="Gene3D" id="2.60.120.560">
    <property type="entry name" value="Exo-inulinase, domain 1"/>
    <property type="match status" value="1"/>
</dbReference>
<dbReference type="SUPFAM" id="SSF49899">
    <property type="entry name" value="Concanavalin A-like lectins/glucanases"/>
    <property type="match status" value="1"/>
</dbReference>
<dbReference type="InterPro" id="IPR023296">
    <property type="entry name" value="Glyco_hydro_beta-prop_sf"/>
</dbReference>
<evidence type="ECO:0000259" key="4">
    <source>
        <dbReference type="Pfam" id="PF00251"/>
    </source>
</evidence>
<keyword evidence="6" id="KW-1185">Reference proteome</keyword>
<gene>
    <name evidence="5" type="ORF">TAV2_LOCUS8351</name>
</gene>
<proteinExistence type="inferred from homology"/>
<dbReference type="InterPro" id="IPR013320">
    <property type="entry name" value="ConA-like_dom_sf"/>
</dbReference>
<comment type="similarity">
    <text evidence="1">Belongs to the glycosyl hydrolase 32 family.</text>
</comment>
<feature type="domain" description="Glycosyl hydrolase family 32 N-terminal" evidence="4">
    <location>
        <begin position="1"/>
        <end position="92"/>
    </location>
</feature>
<keyword evidence="2" id="KW-0378">Hydrolase</keyword>
<organism evidence="5 6">
    <name type="scientific">Thlaspi arvense</name>
    <name type="common">Field penny-cress</name>
    <dbReference type="NCBI Taxonomy" id="13288"/>
    <lineage>
        <taxon>Eukaryota</taxon>
        <taxon>Viridiplantae</taxon>
        <taxon>Streptophyta</taxon>
        <taxon>Embryophyta</taxon>
        <taxon>Tracheophyta</taxon>
        <taxon>Spermatophyta</taxon>
        <taxon>Magnoliopsida</taxon>
        <taxon>eudicotyledons</taxon>
        <taxon>Gunneridae</taxon>
        <taxon>Pentapetalae</taxon>
        <taxon>rosids</taxon>
        <taxon>malvids</taxon>
        <taxon>Brassicales</taxon>
        <taxon>Brassicaceae</taxon>
        <taxon>Thlaspideae</taxon>
        <taxon>Thlaspi</taxon>
    </lineage>
</organism>
<dbReference type="InterPro" id="IPR013148">
    <property type="entry name" value="Glyco_hydro_32_N"/>
</dbReference>
<evidence type="ECO:0000313" key="6">
    <source>
        <dbReference type="Proteomes" id="UP000836841"/>
    </source>
</evidence>
<dbReference type="SMART" id="SM00640">
    <property type="entry name" value="Glyco_32"/>
    <property type="match status" value="1"/>
</dbReference>
<dbReference type="GO" id="GO:0004553">
    <property type="term" value="F:hydrolase activity, hydrolyzing O-glycosyl compounds"/>
    <property type="evidence" value="ECO:0007669"/>
    <property type="project" value="InterPro"/>
</dbReference>
<dbReference type="Pfam" id="PF00251">
    <property type="entry name" value="Glyco_hydro_32N"/>
    <property type="match status" value="1"/>
</dbReference>
<dbReference type="GO" id="GO:0005975">
    <property type="term" value="P:carbohydrate metabolic process"/>
    <property type="evidence" value="ECO:0007669"/>
    <property type="project" value="InterPro"/>
</dbReference>
<accession>A0AAU9RXC1</accession>
<reference evidence="5 6" key="1">
    <citation type="submission" date="2022-03" db="EMBL/GenBank/DDBJ databases">
        <authorList>
            <person name="Nunn A."/>
            <person name="Chopra R."/>
            <person name="Nunn A."/>
            <person name="Contreras Garrido A."/>
        </authorList>
    </citation>
    <scope>NUCLEOTIDE SEQUENCE [LARGE SCALE GENOMIC DNA]</scope>
</reference>
<evidence type="ECO:0000256" key="1">
    <source>
        <dbReference type="ARBA" id="ARBA00009902"/>
    </source>
</evidence>
<dbReference type="EMBL" id="CAJVSB020000313">
    <property type="protein sequence ID" value="CAH2049702.1"/>
    <property type="molecule type" value="Genomic_DNA"/>
</dbReference>
<dbReference type="InterPro" id="IPR001362">
    <property type="entry name" value="Glyco_hydro_32"/>
</dbReference>
<keyword evidence="3" id="KW-0326">Glycosidase</keyword>
<dbReference type="SUPFAM" id="SSF75005">
    <property type="entry name" value="Arabinanase/levansucrase/invertase"/>
    <property type="match status" value="1"/>
</dbReference>
<dbReference type="Gene3D" id="2.115.10.20">
    <property type="entry name" value="Glycosyl hydrolase domain, family 43"/>
    <property type="match status" value="1"/>
</dbReference>
<dbReference type="InterPro" id="IPR050551">
    <property type="entry name" value="Fructan_Metab_Enzymes"/>
</dbReference>
<name>A0AAU9RXC1_THLAR</name>
<evidence type="ECO:0000256" key="3">
    <source>
        <dbReference type="ARBA" id="ARBA00023295"/>
    </source>
</evidence>
<evidence type="ECO:0000256" key="2">
    <source>
        <dbReference type="ARBA" id="ARBA00022801"/>
    </source>
</evidence>
<dbReference type="PANTHER" id="PTHR31953">
    <property type="entry name" value="BETA-FRUCTOFURANOSIDASE, INSOLUBLE ISOENZYME CWINV1-RELATED"/>
    <property type="match status" value="1"/>
</dbReference>
<sequence>MGVGSRRKHRGMAYLYRVGISTRWTKAQHPLHSVAKTGMWECPTPIFSRAVDSEIGLDTSHTEGNIKHVLKVSLDLTRYEYYTVGTYLRDKDRHSLIQVRIGGSLWGWANESDTPKEDVQKGWAGIRSGKQLVQWPIEELETLRGHKAELSNKHSADVEVIFTIPSLDKAEAFDLNWVGMDAQQLCGLKGSTVQGGVGPFGLLTLASEHLEEYTPVFFRIFKAEEKHVVLMCSDASSSSLKQNYKPSFAGFVDVDLTDKKLSLRSLWWKALERGGKRALPLGFIRRWQWENARLYTFNNGTEAIT</sequence>